<keyword evidence="3" id="KW-1133">Transmembrane helix</keyword>
<dbReference type="Pfam" id="PF03544">
    <property type="entry name" value="TonB_C"/>
    <property type="match status" value="1"/>
</dbReference>
<dbReference type="PRINTS" id="PR01374">
    <property type="entry name" value="TONBPROTEIN"/>
</dbReference>
<keyword evidence="5" id="KW-0653">Protein transport</keyword>
<dbReference type="AlphaFoldDB" id="A0AA50DML0"/>
<dbReference type="Proteomes" id="UP001228139">
    <property type="component" value="Chromosome"/>
</dbReference>
<feature type="chain" id="PRO_5041368793" description="Protein TonB" evidence="6">
    <location>
        <begin position="16"/>
        <end position="119"/>
    </location>
</feature>
<dbReference type="GO" id="GO:0031992">
    <property type="term" value="F:energy transducer activity"/>
    <property type="evidence" value="ECO:0007669"/>
    <property type="project" value="InterPro"/>
</dbReference>
<keyword evidence="5" id="KW-0997">Cell inner membrane</keyword>
<evidence type="ECO:0000313" key="9">
    <source>
        <dbReference type="Proteomes" id="UP001228139"/>
    </source>
</evidence>
<keyword evidence="2" id="KW-0812">Transmembrane</keyword>
<proteinExistence type="inferred from homology"/>
<dbReference type="Gene3D" id="3.30.2420.10">
    <property type="entry name" value="TonB"/>
    <property type="match status" value="1"/>
</dbReference>
<dbReference type="SUPFAM" id="SSF74653">
    <property type="entry name" value="TolA/TonB C-terminal domain"/>
    <property type="match status" value="1"/>
</dbReference>
<dbReference type="RefSeq" id="WP_306212731.1">
    <property type="nucleotide sequence ID" value="NZ_CP132353.1"/>
</dbReference>
<keyword evidence="9" id="KW-1185">Reference proteome</keyword>
<sequence>MLKPLILFISLFITACSTTPVMPSGKPEIIKQVKPNYPVYAYKNRIAGFVKFEYDVGADGKVSEMRIKESEPQHLFDDAAIAAMGQWRFETNKPYKNLQQKIIFTINSGNDPVTGALKQ</sequence>
<feature type="domain" description="TonB C-terminal" evidence="7">
    <location>
        <begin position="22"/>
        <end position="113"/>
    </location>
</feature>
<dbReference type="NCBIfam" id="TIGR01352">
    <property type="entry name" value="tonB_Cterm"/>
    <property type="match status" value="1"/>
</dbReference>
<evidence type="ECO:0000313" key="8">
    <source>
        <dbReference type="EMBL" id="WLS80696.1"/>
    </source>
</evidence>
<dbReference type="PROSITE" id="PS52015">
    <property type="entry name" value="TONB_CTD"/>
    <property type="match status" value="1"/>
</dbReference>
<dbReference type="PROSITE" id="PS51257">
    <property type="entry name" value="PROKAR_LIPOPROTEIN"/>
    <property type="match status" value="1"/>
</dbReference>
<dbReference type="GO" id="GO:0015891">
    <property type="term" value="P:siderophore transport"/>
    <property type="evidence" value="ECO:0007669"/>
    <property type="project" value="InterPro"/>
</dbReference>
<dbReference type="InterPro" id="IPR006260">
    <property type="entry name" value="TonB/TolA_C"/>
</dbReference>
<gene>
    <name evidence="8" type="ORF">Q3V30_09545</name>
</gene>
<comment type="function">
    <text evidence="5">Interacts with outer membrane receptor proteins that carry out high-affinity binding and energy dependent uptake into the periplasmic space of specific substrates. It could act to transduce energy from the cytoplasmic membrane to specific energy-requiring processes in the outer membrane, resulting in the release into the periplasm of ligands bound by these outer membrane proteins.</text>
</comment>
<keyword evidence="5" id="KW-1003">Cell membrane</keyword>
<evidence type="ECO:0000256" key="4">
    <source>
        <dbReference type="ARBA" id="ARBA00023136"/>
    </source>
</evidence>
<evidence type="ECO:0000256" key="1">
    <source>
        <dbReference type="ARBA" id="ARBA00004167"/>
    </source>
</evidence>
<evidence type="ECO:0000256" key="5">
    <source>
        <dbReference type="RuleBase" id="RU362123"/>
    </source>
</evidence>
<evidence type="ECO:0000256" key="6">
    <source>
        <dbReference type="SAM" id="SignalP"/>
    </source>
</evidence>
<evidence type="ECO:0000256" key="2">
    <source>
        <dbReference type="ARBA" id="ARBA00022692"/>
    </source>
</evidence>
<keyword evidence="5" id="KW-0813">Transport</keyword>
<evidence type="ECO:0000259" key="7">
    <source>
        <dbReference type="PROSITE" id="PS52015"/>
    </source>
</evidence>
<keyword evidence="4" id="KW-0472">Membrane</keyword>
<name>A0AA50DML0_9GAMM</name>
<dbReference type="GO" id="GO:0015031">
    <property type="term" value="P:protein transport"/>
    <property type="evidence" value="ECO:0007669"/>
    <property type="project" value="UniProtKB-UniRule"/>
</dbReference>
<protein>
    <recommendedName>
        <fullName evidence="5">Protein TonB</fullName>
    </recommendedName>
</protein>
<dbReference type="KEGG" id="epi:Q3V30_09545"/>
<dbReference type="GO" id="GO:0055085">
    <property type="term" value="P:transmembrane transport"/>
    <property type="evidence" value="ECO:0007669"/>
    <property type="project" value="InterPro"/>
</dbReference>
<dbReference type="EMBL" id="CP132353">
    <property type="protein sequence ID" value="WLS80696.1"/>
    <property type="molecule type" value="Genomic_DNA"/>
</dbReference>
<dbReference type="InterPro" id="IPR037682">
    <property type="entry name" value="TonB_C"/>
</dbReference>
<dbReference type="GO" id="GO:0030288">
    <property type="term" value="C:outer membrane-bounded periplasmic space"/>
    <property type="evidence" value="ECO:0007669"/>
    <property type="project" value="InterPro"/>
</dbReference>
<dbReference type="InterPro" id="IPR003538">
    <property type="entry name" value="TonB"/>
</dbReference>
<evidence type="ECO:0000256" key="3">
    <source>
        <dbReference type="ARBA" id="ARBA00022989"/>
    </source>
</evidence>
<keyword evidence="6" id="KW-0732">Signal</keyword>
<feature type="signal peptide" evidence="6">
    <location>
        <begin position="1"/>
        <end position="15"/>
    </location>
</feature>
<organism evidence="8 9">
    <name type="scientific">Erwinia pyri</name>
    <dbReference type="NCBI Taxonomy" id="3062598"/>
    <lineage>
        <taxon>Bacteria</taxon>
        <taxon>Pseudomonadati</taxon>
        <taxon>Pseudomonadota</taxon>
        <taxon>Gammaproteobacteria</taxon>
        <taxon>Enterobacterales</taxon>
        <taxon>Erwiniaceae</taxon>
        <taxon>Erwinia</taxon>
    </lineage>
</organism>
<reference evidence="8 9" key="1">
    <citation type="submission" date="2023-07" db="EMBL/GenBank/DDBJ databases">
        <title>Pathogenic bacteria of pear tree diseases.</title>
        <authorList>
            <person name="Zhang Z."/>
            <person name="He L."/>
            <person name="Huang R."/>
        </authorList>
    </citation>
    <scope>NUCLEOTIDE SEQUENCE [LARGE SCALE GENOMIC DNA]</scope>
    <source>
        <strain evidence="8 9">DE2</strain>
    </source>
</reference>
<comment type="subcellular location">
    <subcellularLocation>
        <location evidence="5">Cell inner membrane</location>
        <topology evidence="5">Single-pass membrane protein</topology>
        <orientation evidence="5">Periplasmic side</orientation>
    </subcellularLocation>
    <subcellularLocation>
        <location evidence="1">Membrane</location>
        <topology evidence="1">Single-pass membrane protein</topology>
    </subcellularLocation>
</comment>
<comment type="similarity">
    <text evidence="5">Belongs to the TonB family.</text>
</comment>
<accession>A0AA50DML0</accession>
<keyword evidence="5" id="KW-0735">Signal-anchor</keyword>
<dbReference type="GO" id="GO:0005886">
    <property type="term" value="C:plasma membrane"/>
    <property type="evidence" value="ECO:0007669"/>
    <property type="project" value="UniProtKB-SubCell"/>
</dbReference>